<dbReference type="SMR" id="A0A0G4J934"/>
<dbReference type="GO" id="GO:0005509">
    <property type="term" value="F:calcium ion binding"/>
    <property type="evidence" value="ECO:0007669"/>
    <property type="project" value="InterPro"/>
</dbReference>
<sequence length="325" mass="37453">MCRWLCCCCCCCLSQAKATFELTDALRDLAEEMQLTDVELQRLFQVFCSMDTAGKGAVSCDELFNHINLRRSPFLDLVFDYLDTDKDQLWNFYEWLTAMARINLYTYDRLVEFMFSMYDTNSTGYVAGDSLVALMQASHGHDSMLPLAVEKAIDLYDEKHDGKLDLLEFRMAKDYYPILVWPMFELQIKVQTAVLGIRFWEDLFVRVHPELENHYYDGIADDIRQQIVELSHAAHDLVITCLPFLKQRTNKSIAAVNLRKHDQEKFKIQDNAHAKIAFDGIEVVVEKEDAFSSGDEDELTDNEDCDTAMYMPKNAPASSYQLGPM</sequence>
<keyword evidence="7" id="KW-0496">Mitochondrion</keyword>
<evidence type="ECO:0000256" key="3">
    <source>
        <dbReference type="SAM" id="MobiDB-lite"/>
    </source>
</evidence>
<organism evidence="6 8">
    <name type="scientific">Plasmodiophora brassicae</name>
    <name type="common">Clubroot disease agent</name>
    <dbReference type="NCBI Taxonomy" id="37360"/>
    <lineage>
        <taxon>Eukaryota</taxon>
        <taxon>Sar</taxon>
        <taxon>Rhizaria</taxon>
        <taxon>Endomyxa</taxon>
        <taxon>Phytomyxea</taxon>
        <taxon>Plasmodiophorida</taxon>
        <taxon>Plasmodiophoridae</taxon>
        <taxon>Plasmodiophora</taxon>
    </lineage>
</organism>
<name>A0A0G4J934_PLABS</name>
<dbReference type="OrthoDB" id="26525at2759"/>
<feature type="region of interest" description="Disordered" evidence="3">
    <location>
        <begin position="289"/>
        <end position="325"/>
    </location>
</feature>
<dbReference type="AlphaFoldDB" id="A0A0G4J934"/>
<dbReference type="SMART" id="SM00054">
    <property type="entry name" value="EFh"/>
    <property type="match status" value="3"/>
</dbReference>
<dbReference type="InterPro" id="IPR002048">
    <property type="entry name" value="EF_hand_dom"/>
</dbReference>
<evidence type="ECO:0000256" key="2">
    <source>
        <dbReference type="ARBA" id="ARBA00022737"/>
    </source>
</evidence>
<proteinExistence type="predicted"/>
<evidence type="ECO:0000256" key="1">
    <source>
        <dbReference type="ARBA" id="ARBA00022723"/>
    </source>
</evidence>
<dbReference type="Proteomes" id="UP000039324">
    <property type="component" value="Unassembled WGS sequence"/>
</dbReference>
<dbReference type="PANTHER" id="PTHR45942">
    <property type="entry name" value="PROTEIN PHOSPATASE 3 REGULATORY SUBUNIT B ALPHA ISOFORM TYPE 1"/>
    <property type="match status" value="1"/>
</dbReference>
<dbReference type="EMBL" id="OVEO01000012">
    <property type="protein sequence ID" value="SPQ99845.1"/>
    <property type="molecule type" value="Genomic_DNA"/>
</dbReference>
<evidence type="ECO:0000313" key="6">
    <source>
        <dbReference type="EMBL" id="CEP03886.1"/>
    </source>
</evidence>
<protein>
    <recommendedName>
        <fullName evidence="5">EF-hand domain-containing protein</fullName>
    </recommendedName>
</protein>
<dbReference type="EMBL" id="CDSF01000155">
    <property type="protein sequence ID" value="CEP03886.1"/>
    <property type="molecule type" value="Genomic_DNA"/>
</dbReference>
<keyword evidence="8" id="KW-1185">Reference proteome</keyword>
<dbReference type="STRING" id="37360.A0A0G4J934"/>
<geneLocation type="mitochondrion" evidence="7"/>
<dbReference type="Gene3D" id="1.10.238.10">
    <property type="entry name" value="EF-hand"/>
    <property type="match status" value="1"/>
</dbReference>
<evidence type="ECO:0000256" key="4">
    <source>
        <dbReference type="SAM" id="SignalP"/>
    </source>
</evidence>
<evidence type="ECO:0000313" key="9">
    <source>
        <dbReference type="Proteomes" id="UP000290189"/>
    </source>
</evidence>
<dbReference type="InterPro" id="IPR011992">
    <property type="entry name" value="EF-hand-dom_pair"/>
</dbReference>
<dbReference type="OMA" id="THAFAID"/>
<reference evidence="6 8" key="1">
    <citation type="submission" date="2015-02" db="EMBL/GenBank/DDBJ databases">
        <authorList>
            <person name="Chooi Y.-H."/>
        </authorList>
    </citation>
    <scope>NUCLEOTIDE SEQUENCE [LARGE SCALE GENOMIC DNA]</scope>
    <source>
        <strain evidence="6">E3</strain>
    </source>
</reference>
<evidence type="ECO:0000259" key="5">
    <source>
        <dbReference type="PROSITE" id="PS50222"/>
    </source>
</evidence>
<dbReference type="Pfam" id="PF13499">
    <property type="entry name" value="EF-hand_7"/>
    <property type="match status" value="1"/>
</dbReference>
<keyword evidence="2" id="KW-0677">Repeat</keyword>
<feature type="compositionally biased region" description="Acidic residues" evidence="3">
    <location>
        <begin position="294"/>
        <end position="306"/>
    </location>
</feature>
<feature type="compositionally biased region" description="Polar residues" evidence="3">
    <location>
        <begin position="316"/>
        <end position="325"/>
    </location>
</feature>
<feature type="domain" description="EF-hand" evidence="5">
    <location>
        <begin position="144"/>
        <end position="179"/>
    </location>
</feature>
<feature type="signal peptide" evidence="4">
    <location>
        <begin position="1"/>
        <end position="18"/>
    </location>
</feature>
<accession>A0A0G4J934</accession>
<keyword evidence="4" id="KW-0732">Signal</keyword>
<keyword evidence="1" id="KW-0479">Metal-binding</keyword>
<evidence type="ECO:0000313" key="7">
    <source>
        <dbReference type="EMBL" id="SPQ99845.1"/>
    </source>
</evidence>
<gene>
    <name evidence="6" type="ORF">PBRA_003492</name>
    <name evidence="7" type="ORF">PLBR_LOCUS7060</name>
</gene>
<dbReference type="PROSITE" id="PS50222">
    <property type="entry name" value="EF_HAND_2"/>
    <property type="match status" value="2"/>
</dbReference>
<reference evidence="7 9" key="2">
    <citation type="submission" date="2018-03" db="EMBL/GenBank/DDBJ databases">
        <authorList>
            <person name="Fogelqvist J."/>
        </authorList>
    </citation>
    <scope>NUCLEOTIDE SEQUENCE [LARGE SCALE GENOMIC DNA]</scope>
</reference>
<dbReference type="Proteomes" id="UP000290189">
    <property type="component" value="Unassembled WGS sequence"/>
</dbReference>
<dbReference type="SUPFAM" id="SSF47473">
    <property type="entry name" value="EF-hand"/>
    <property type="match status" value="1"/>
</dbReference>
<evidence type="ECO:0000313" key="8">
    <source>
        <dbReference type="Proteomes" id="UP000039324"/>
    </source>
</evidence>
<feature type="domain" description="EF-hand" evidence="5">
    <location>
        <begin position="106"/>
        <end position="141"/>
    </location>
</feature>
<feature type="chain" id="PRO_5035990877" description="EF-hand domain-containing protein" evidence="4">
    <location>
        <begin position="19"/>
        <end position="325"/>
    </location>
</feature>